<evidence type="ECO:0000313" key="1">
    <source>
        <dbReference type="EMBL" id="BCB82804.1"/>
    </source>
</evidence>
<dbReference type="Proteomes" id="UP000503011">
    <property type="component" value="Chromosome"/>
</dbReference>
<name>A0A6F8Y9K0_9ACTN</name>
<dbReference type="KEGG" id="psuu:Psuf_001170"/>
<reference evidence="1 2" key="1">
    <citation type="submission" date="2020-03" db="EMBL/GenBank/DDBJ databases">
        <title>Whole genome shotgun sequence of Phytohabitans suffuscus NBRC 105367.</title>
        <authorList>
            <person name="Komaki H."/>
            <person name="Tamura T."/>
        </authorList>
    </citation>
    <scope>NUCLEOTIDE SEQUENCE [LARGE SCALE GENOMIC DNA]</scope>
    <source>
        <strain evidence="1 2">NBRC 105367</strain>
    </source>
</reference>
<proteinExistence type="predicted"/>
<accession>A0A6F8Y9K0</accession>
<sequence>MQVAGSMYSISAAANPGVPGAGWMQSTGHTAVHAASLQQDCVITWVTATIYATQMAERYTSVQR</sequence>
<organism evidence="1 2">
    <name type="scientific">Phytohabitans suffuscus</name>
    <dbReference type="NCBI Taxonomy" id="624315"/>
    <lineage>
        <taxon>Bacteria</taxon>
        <taxon>Bacillati</taxon>
        <taxon>Actinomycetota</taxon>
        <taxon>Actinomycetes</taxon>
        <taxon>Micromonosporales</taxon>
        <taxon>Micromonosporaceae</taxon>
    </lineage>
</organism>
<reference evidence="1 2" key="2">
    <citation type="submission" date="2020-03" db="EMBL/GenBank/DDBJ databases">
        <authorList>
            <person name="Ichikawa N."/>
            <person name="Kimura A."/>
            <person name="Kitahashi Y."/>
            <person name="Uohara A."/>
        </authorList>
    </citation>
    <scope>NUCLEOTIDE SEQUENCE [LARGE SCALE GENOMIC DNA]</scope>
    <source>
        <strain evidence="1 2">NBRC 105367</strain>
    </source>
</reference>
<gene>
    <name evidence="1" type="ORF">Psuf_001170</name>
</gene>
<dbReference type="AlphaFoldDB" id="A0A6F8Y9K0"/>
<keyword evidence="2" id="KW-1185">Reference proteome</keyword>
<dbReference type="EMBL" id="AP022871">
    <property type="protein sequence ID" value="BCB82804.1"/>
    <property type="molecule type" value="Genomic_DNA"/>
</dbReference>
<evidence type="ECO:0000313" key="2">
    <source>
        <dbReference type="Proteomes" id="UP000503011"/>
    </source>
</evidence>
<protein>
    <submittedName>
        <fullName evidence="1">Uncharacterized protein</fullName>
    </submittedName>
</protein>